<evidence type="ECO:0008006" key="3">
    <source>
        <dbReference type="Google" id="ProtNLM"/>
    </source>
</evidence>
<comment type="caution">
    <text evidence="1">The sequence shown here is derived from an EMBL/GenBank/DDBJ whole genome shotgun (WGS) entry which is preliminary data.</text>
</comment>
<proteinExistence type="predicted"/>
<evidence type="ECO:0000313" key="2">
    <source>
        <dbReference type="Proteomes" id="UP000324162"/>
    </source>
</evidence>
<reference evidence="1 2" key="1">
    <citation type="submission" date="2019-01" db="EMBL/GenBank/DDBJ databases">
        <title>Genome sequences of marine Pseudoalteromonas species.</title>
        <authorList>
            <person name="Boraston A.B."/>
            <person name="Hehemann J.-H."/>
            <person name="Vickers C.J."/>
            <person name="Salama-Alber O."/>
            <person name="Abe K."/>
            <person name="Hettle A.J."/>
        </authorList>
    </citation>
    <scope>NUCLEOTIDE SEQUENCE [LARGE SCALE GENOMIC DNA]</scope>
    <source>
        <strain evidence="1 2">PS42</strain>
    </source>
</reference>
<dbReference type="AlphaFoldDB" id="A0AB73BLR2"/>
<protein>
    <recommendedName>
        <fullName evidence="3">DUF2190 family protein</fullName>
    </recommendedName>
</protein>
<sequence>MAAIAKRQGKFRAYPLAASVVLTGDAPAILTSNGLLTNVGTVGTCAGITRMGVDNSLGADKAQRATVEIGEHLFANAGDVLDSHIGSTVYFSTDGHVSIDSATDSRSTAGKVTEVAAEGVWVELGI</sequence>
<dbReference type="Proteomes" id="UP000324162">
    <property type="component" value="Unassembled WGS sequence"/>
</dbReference>
<dbReference type="RefSeq" id="WP_149613304.1">
    <property type="nucleotide sequence ID" value="NZ_SEUK01000031.1"/>
</dbReference>
<name>A0AB73BLR2_9GAMM</name>
<dbReference type="EMBL" id="SEUK01000031">
    <property type="protein sequence ID" value="KAA1165477.1"/>
    <property type="molecule type" value="Genomic_DNA"/>
</dbReference>
<organism evidence="1 2">
    <name type="scientific">Pseudoalteromonas fuliginea</name>
    <dbReference type="NCBI Taxonomy" id="1872678"/>
    <lineage>
        <taxon>Bacteria</taxon>
        <taxon>Pseudomonadati</taxon>
        <taxon>Pseudomonadota</taxon>
        <taxon>Gammaproteobacteria</taxon>
        <taxon>Alteromonadales</taxon>
        <taxon>Pseudoalteromonadaceae</taxon>
        <taxon>Pseudoalteromonas</taxon>
    </lineage>
</organism>
<accession>A0AB73BLR2</accession>
<gene>
    <name evidence="1" type="ORF">EU508_00660</name>
</gene>
<evidence type="ECO:0000313" key="1">
    <source>
        <dbReference type="EMBL" id="KAA1165477.1"/>
    </source>
</evidence>